<keyword evidence="1 5" id="KW-0560">Oxidoreductase</keyword>
<dbReference type="Pfam" id="PF08125">
    <property type="entry name" value="Mannitol_dh_C"/>
    <property type="match status" value="1"/>
</dbReference>
<evidence type="ECO:0000256" key="2">
    <source>
        <dbReference type="ARBA" id="ARBA00048615"/>
    </source>
</evidence>
<protein>
    <submittedName>
        <fullName evidence="5">Fructuronate reductase</fullName>
        <ecNumber evidence="5">1.1.1.57</ecNumber>
    </submittedName>
</protein>
<dbReference type="InterPro" id="IPR000669">
    <property type="entry name" value="Mannitol_DH"/>
</dbReference>
<evidence type="ECO:0000259" key="3">
    <source>
        <dbReference type="Pfam" id="PF01232"/>
    </source>
</evidence>
<reference evidence="5 6" key="1">
    <citation type="submission" date="2021-01" db="EMBL/GenBank/DDBJ databases">
        <title>Sequencing the genomes of 1000 actinobacteria strains.</title>
        <authorList>
            <person name="Klenk H.-P."/>
        </authorList>
    </citation>
    <scope>NUCLEOTIDE SEQUENCE [LARGE SCALE GENOMIC DNA]</scope>
    <source>
        <strain evidence="5 6">DSM 18662</strain>
    </source>
</reference>
<sequence>MTPQLRRGADTPAPPVRLLHLGLGNFFRAHQAWYTAHAADAAGWGIAAFSGSSRRLADALTEQGGLYTLVVRAADGDHTEVIGNLVEAHPGDDHEALLRCWRLPDLAVVTLTVTEKGYCRDSGGRLDLANPDVRDDIAALRRDSAAPVRTAPARLLAGLLARAEAGLPGVTVLSCDNLPDNGVVAGLMVQELAGEVDPQLTALVRRTAFATSMVDRITPATTDDDLASVAATTGVRDLAPVVTEPFSEWVISGDFPAGRPDWESAGARLVESVEPFERRKLWLLNGAHSLLAYAGLLKGHQLVSEAVADPELVEAMTRWWDEAAQHLELPDVEIAHYRTSLQTRFANPRIRHLLSQIAADGSDKLPVRVLPTLRAERAAGRSGEGAARVVAAWLRYLRSDPPSLADSRRDAALAASTGPLDEAAASTLRLLDAELASDPELVALVARLAAD</sequence>
<feature type="domain" description="Mannitol dehydrogenase N-terminal" evidence="3">
    <location>
        <begin position="17"/>
        <end position="263"/>
    </location>
</feature>
<proteinExistence type="predicted"/>
<comment type="caution">
    <text evidence="5">The sequence shown here is derived from an EMBL/GenBank/DDBJ whole genome shotgun (WGS) entry which is preliminary data.</text>
</comment>
<keyword evidence="6" id="KW-1185">Reference proteome</keyword>
<dbReference type="PANTHER" id="PTHR43362">
    <property type="entry name" value="MANNITOL DEHYDROGENASE DSF1-RELATED"/>
    <property type="match status" value="1"/>
</dbReference>
<dbReference type="SUPFAM" id="SSF51735">
    <property type="entry name" value="NAD(P)-binding Rossmann-fold domains"/>
    <property type="match status" value="1"/>
</dbReference>
<dbReference type="InterPro" id="IPR013118">
    <property type="entry name" value="Mannitol_DH_C"/>
</dbReference>
<dbReference type="PRINTS" id="PR00084">
    <property type="entry name" value="MTLDHDRGNASE"/>
</dbReference>
<dbReference type="Pfam" id="PF01232">
    <property type="entry name" value="Mannitol_dh"/>
    <property type="match status" value="1"/>
</dbReference>
<organism evidence="5 6">
    <name type="scientific">Microlunatus panaciterrae</name>
    <dbReference type="NCBI Taxonomy" id="400768"/>
    <lineage>
        <taxon>Bacteria</taxon>
        <taxon>Bacillati</taxon>
        <taxon>Actinomycetota</taxon>
        <taxon>Actinomycetes</taxon>
        <taxon>Propionibacteriales</taxon>
        <taxon>Propionibacteriaceae</taxon>
        <taxon>Microlunatus</taxon>
    </lineage>
</organism>
<dbReference type="Gene3D" id="3.40.50.720">
    <property type="entry name" value="NAD(P)-binding Rossmann-like Domain"/>
    <property type="match status" value="1"/>
</dbReference>
<dbReference type="InterPro" id="IPR008927">
    <property type="entry name" value="6-PGluconate_DH-like_C_sf"/>
</dbReference>
<comment type="catalytic activity">
    <reaction evidence="2">
        <text>D-mannitol 1-phosphate + NAD(+) = beta-D-fructose 6-phosphate + NADH + H(+)</text>
        <dbReference type="Rhea" id="RHEA:19661"/>
        <dbReference type="ChEBI" id="CHEBI:15378"/>
        <dbReference type="ChEBI" id="CHEBI:57540"/>
        <dbReference type="ChEBI" id="CHEBI:57634"/>
        <dbReference type="ChEBI" id="CHEBI:57945"/>
        <dbReference type="ChEBI" id="CHEBI:61381"/>
        <dbReference type="EC" id="1.1.1.17"/>
    </reaction>
</comment>
<dbReference type="InterPro" id="IPR013131">
    <property type="entry name" value="Mannitol_DH_N"/>
</dbReference>
<feature type="domain" description="Mannitol dehydrogenase C-terminal" evidence="4">
    <location>
        <begin position="273"/>
        <end position="400"/>
    </location>
</feature>
<gene>
    <name evidence="5" type="ORF">JOE57_003273</name>
</gene>
<dbReference type="EC" id="1.1.1.57" evidence="5"/>
<dbReference type="RefSeq" id="WP_204919663.1">
    <property type="nucleotide sequence ID" value="NZ_BAAAQP010000003.1"/>
</dbReference>
<evidence type="ECO:0000313" key="6">
    <source>
        <dbReference type="Proteomes" id="UP000704762"/>
    </source>
</evidence>
<name>A0ABS2RP51_9ACTN</name>
<accession>A0ABS2RP51</accession>
<evidence type="ECO:0000259" key="4">
    <source>
        <dbReference type="Pfam" id="PF08125"/>
    </source>
</evidence>
<evidence type="ECO:0000313" key="5">
    <source>
        <dbReference type="EMBL" id="MBM7800352.1"/>
    </source>
</evidence>
<dbReference type="SUPFAM" id="SSF48179">
    <property type="entry name" value="6-phosphogluconate dehydrogenase C-terminal domain-like"/>
    <property type="match status" value="1"/>
</dbReference>
<evidence type="ECO:0000256" key="1">
    <source>
        <dbReference type="ARBA" id="ARBA00023002"/>
    </source>
</evidence>
<dbReference type="Proteomes" id="UP000704762">
    <property type="component" value="Unassembled WGS sequence"/>
</dbReference>
<dbReference type="InterPro" id="IPR013328">
    <property type="entry name" value="6PGD_dom2"/>
</dbReference>
<dbReference type="EMBL" id="JAFBCF010000001">
    <property type="protein sequence ID" value="MBM7800352.1"/>
    <property type="molecule type" value="Genomic_DNA"/>
</dbReference>
<dbReference type="InterPro" id="IPR036291">
    <property type="entry name" value="NAD(P)-bd_dom_sf"/>
</dbReference>
<dbReference type="PANTHER" id="PTHR43362:SF1">
    <property type="entry name" value="MANNITOL DEHYDROGENASE 2-RELATED"/>
    <property type="match status" value="1"/>
</dbReference>
<dbReference type="GO" id="GO:0008866">
    <property type="term" value="F:fructuronate reductase activity"/>
    <property type="evidence" value="ECO:0007669"/>
    <property type="project" value="UniProtKB-EC"/>
</dbReference>
<dbReference type="Gene3D" id="1.10.1040.10">
    <property type="entry name" value="N-(1-d-carboxylethyl)-l-norvaline Dehydrogenase, domain 2"/>
    <property type="match status" value="1"/>
</dbReference>
<dbReference type="InterPro" id="IPR050988">
    <property type="entry name" value="Mannitol_DH/Oxidoreductase"/>
</dbReference>